<accession>A0A4D7JK96</accession>
<evidence type="ECO:0008006" key="3">
    <source>
        <dbReference type="Google" id="ProtNLM"/>
    </source>
</evidence>
<protein>
    <recommendedName>
        <fullName evidence="3">PAS domain-containing protein</fullName>
    </recommendedName>
</protein>
<dbReference type="Proteomes" id="UP000298616">
    <property type="component" value="Chromosome"/>
</dbReference>
<proteinExistence type="predicted"/>
<organism evidence="1 2">
    <name type="scientific">Mangrovivirga cuniculi</name>
    <dbReference type="NCBI Taxonomy" id="2715131"/>
    <lineage>
        <taxon>Bacteria</taxon>
        <taxon>Pseudomonadati</taxon>
        <taxon>Bacteroidota</taxon>
        <taxon>Cytophagia</taxon>
        <taxon>Cytophagales</taxon>
        <taxon>Mangrovivirgaceae</taxon>
        <taxon>Mangrovivirga</taxon>
    </lineage>
</organism>
<keyword evidence="2" id="KW-1185">Reference proteome</keyword>
<gene>
    <name evidence="1" type="ORF">DCC35_11765</name>
</gene>
<sequence length="103" mass="11921">MNLIKNYSEQLETEGTFLKDKKSGELKSLNDVVGEDLNKYEVIKVDKSVVLNDAAQKLFGKDLEKINGKDYYNLLKMFLAFRSSLKQKVYQQEKKIGVKIEVR</sequence>
<dbReference type="KEGG" id="fpf:DCC35_11765"/>
<reference evidence="1 2" key="1">
    <citation type="submission" date="2018-04" db="EMBL/GenBank/DDBJ databases">
        <title>Complete genome uncultured novel isolate.</title>
        <authorList>
            <person name="Merlino G."/>
        </authorList>
    </citation>
    <scope>NUCLEOTIDE SEQUENCE [LARGE SCALE GENOMIC DNA]</scope>
    <source>
        <strain evidence="2">R1DC9</strain>
    </source>
</reference>
<evidence type="ECO:0000313" key="1">
    <source>
        <dbReference type="EMBL" id="QCK15373.1"/>
    </source>
</evidence>
<name>A0A4D7JK96_9BACT</name>
<evidence type="ECO:0000313" key="2">
    <source>
        <dbReference type="Proteomes" id="UP000298616"/>
    </source>
</evidence>
<dbReference type="EMBL" id="CP028923">
    <property type="protein sequence ID" value="QCK15373.1"/>
    <property type="molecule type" value="Genomic_DNA"/>
</dbReference>
<dbReference type="AlphaFoldDB" id="A0A4D7JK96"/>
<dbReference type="RefSeq" id="WP_137090970.1">
    <property type="nucleotide sequence ID" value="NZ_CP028923.1"/>
</dbReference>